<organism evidence="3 4">
    <name type="scientific">Streptomyces cinereospinus</name>
    <dbReference type="NCBI Taxonomy" id="285561"/>
    <lineage>
        <taxon>Bacteria</taxon>
        <taxon>Bacillati</taxon>
        <taxon>Actinomycetota</taxon>
        <taxon>Actinomycetes</taxon>
        <taxon>Kitasatosporales</taxon>
        <taxon>Streptomycetaceae</taxon>
        <taxon>Streptomyces</taxon>
    </lineage>
</organism>
<dbReference type="Proteomes" id="UP001589709">
    <property type="component" value="Unassembled WGS sequence"/>
</dbReference>
<dbReference type="InterPro" id="IPR000073">
    <property type="entry name" value="AB_hydrolase_1"/>
</dbReference>
<gene>
    <name evidence="3" type="ORF">ACFF45_26465</name>
</gene>
<comment type="caution">
    <text evidence="3">The sequence shown here is derived from an EMBL/GenBank/DDBJ whole genome shotgun (WGS) entry which is preliminary data.</text>
</comment>
<sequence length="336" mass="38764">MDVKDLQYSELPPRAQHVLENFFPDQEAIKARQEHFRDVGPRDADSEGDVEILDGVEFTHHFVDAPGDHETVRFHYVEAGDPANESILFLHGIPDSWYQWHHQMAALASEYHCVAFDLKGYGQSEKSPGDYRHQAAAEQLVAALDLIGLETFNLVTHDRGSVQGDYIAADHSDRVLRYGRGEQHLYHFNPVLAPQADLFAEAPFTGLMNDPVEFTVFVYTWIATHDLPDDEMRRVIQEYSYPGINRAVPRYFNSSTFRQEWIERRLRLIPAWTCPVMILEGYDSKTQPREFYEHARDYIPNAKDVAVRYIQAGHFWSMERPDEVTALLRELLAMPA</sequence>
<dbReference type="PANTHER" id="PTHR43329">
    <property type="entry name" value="EPOXIDE HYDROLASE"/>
    <property type="match status" value="1"/>
</dbReference>
<dbReference type="InterPro" id="IPR000639">
    <property type="entry name" value="Epox_hydrolase-like"/>
</dbReference>
<keyword evidence="4" id="KW-1185">Reference proteome</keyword>
<dbReference type="SUPFAM" id="SSF53474">
    <property type="entry name" value="alpha/beta-Hydrolases"/>
    <property type="match status" value="1"/>
</dbReference>
<evidence type="ECO:0000259" key="2">
    <source>
        <dbReference type="Pfam" id="PF00561"/>
    </source>
</evidence>
<dbReference type="EMBL" id="JBHMCY010000061">
    <property type="protein sequence ID" value="MFB9466157.1"/>
    <property type="molecule type" value="Genomic_DNA"/>
</dbReference>
<keyword evidence="1 3" id="KW-0378">Hydrolase</keyword>
<accession>A0ABV5N7H2</accession>
<dbReference type="InterPro" id="IPR029058">
    <property type="entry name" value="AB_hydrolase_fold"/>
</dbReference>
<dbReference type="GO" id="GO:0016787">
    <property type="term" value="F:hydrolase activity"/>
    <property type="evidence" value="ECO:0007669"/>
    <property type="project" value="UniProtKB-KW"/>
</dbReference>
<dbReference type="Gene3D" id="3.40.50.1820">
    <property type="entry name" value="alpha/beta hydrolase"/>
    <property type="match status" value="1"/>
</dbReference>
<evidence type="ECO:0000313" key="4">
    <source>
        <dbReference type="Proteomes" id="UP001589709"/>
    </source>
</evidence>
<dbReference type="PRINTS" id="PR00412">
    <property type="entry name" value="EPOXHYDRLASE"/>
</dbReference>
<evidence type="ECO:0000256" key="1">
    <source>
        <dbReference type="ARBA" id="ARBA00022801"/>
    </source>
</evidence>
<proteinExistence type="predicted"/>
<protein>
    <submittedName>
        <fullName evidence="3">Alpha/beta fold hydrolase</fullName>
    </submittedName>
</protein>
<reference evidence="3 4" key="1">
    <citation type="submission" date="2024-09" db="EMBL/GenBank/DDBJ databases">
        <authorList>
            <person name="Sun Q."/>
            <person name="Mori K."/>
        </authorList>
    </citation>
    <scope>NUCLEOTIDE SEQUENCE [LARGE SCALE GENOMIC DNA]</scope>
    <source>
        <strain evidence="3 4">JCM 6917</strain>
    </source>
</reference>
<name>A0ABV5N7H2_9ACTN</name>
<feature type="domain" description="AB hydrolase-1" evidence="2">
    <location>
        <begin position="87"/>
        <end position="177"/>
    </location>
</feature>
<dbReference type="Pfam" id="PF00561">
    <property type="entry name" value="Abhydrolase_1"/>
    <property type="match status" value="1"/>
</dbReference>
<dbReference type="RefSeq" id="WP_381349004.1">
    <property type="nucleotide sequence ID" value="NZ_JBHMCY010000061.1"/>
</dbReference>
<evidence type="ECO:0000313" key="3">
    <source>
        <dbReference type="EMBL" id="MFB9466157.1"/>
    </source>
</evidence>